<dbReference type="AlphaFoldDB" id="A0A645BNQ1"/>
<organism evidence="2">
    <name type="scientific">bioreactor metagenome</name>
    <dbReference type="NCBI Taxonomy" id="1076179"/>
    <lineage>
        <taxon>unclassified sequences</taxon>
        <taxon>metagenomes</taxon>
        <taxon>ecological metagenomes</taxon>
    </lineage>
</organism>
<dbReference type="NCBIfam" id="NF033559">
    <property type="entry name" value="transpos_IS1634"/>
    <property type="match status" value="1"/>
</dbReference>
<protein>
    <submittedName>
        <fullName evidence="2">IS1634 family transposase ISMac12</fullName>
    </submittedName>
</protein>
<accession>A0A645BNQ1</accession>
<evidence type="ECO:0000259" key="1">
    <source>
        <dbReference type="Pfam" id="PF01609"/>
    </source>
</evidence>
<dbReference type="PANTHER" id="PTHR34614:SF2">
    <property type="entry name" value="TRANSPOSASE IS4-LIKE DOMAIN-CONTAINING PROTEIN"/>
    <property type="match status" value="1"/>
</dbReference>
<dbReference type="Pfam" id="PF01609">
    <property type="entry name" value="DDE_Tnp_1"/>
    <property type="match status" value="1"/>
</dbReference>
<feature type="domain" description="Transposase IS4-like" evidence="1">
    <location>
        <begin position="4"/>
        <end position="305"/>
    </location>
</feature>
<reference evidence="2" key="1">
    <citation type="submission" date="2019-08" db="EMBL/GenBank/DDBJ databases">
        <authorList>
            <person name="Kucharzyk K."/>
            <person name="Murdoch R.W."/>
            <person name="Higgins S."/>
            <person name="Loffler F."/>
        </authorList>
    </citation>
    <scope>NUCLEOTIDE SEQUENCE</scope>
</reference>
<dbReference type="GO" id="GO:0003677">
    <property type="term" value="F:DNA binding"/>
    <property type="evidence" value="ECO:0007669"/>
    <property type="project" value="InterPro"/>
</dbReference>
<dbReference type="GO" id="GO:0004803">
    <property type="term" value="F:transposase activity"/>
    <property type="evidence" value="ECO:0007669"/>
    <property type="project" value="InterPro"/>
</dbReference>
<gene>
    <name evidence="2" type="ORF">SDC9_113714</name>
</gene>
<dbReference type="InterPro" id="IPR047654">
    <property type="entry name" value="IS1634_transpos"/>
</dbReference>
<dbReference type="PANTHER" id="PTHR34614">
    <property type="match status" value="1"/>
</dbReference>
<comment type="caution">
    <text evidence="2">The sequence shown here is derived from an EMBL/GenBank/DDBJ whole genome shotgun (WGS) entry which is preliminary data.</text>
</comment>
<dbReference type="GO" id="GO:0006313">
    <property type="term" value="P:DNA transposition"/>
    <property type="evidence" value="ECO:0007669"/>
    <property type="project" value="InterPro"/>
</dbReference>
<sequence>MEGWAQYGHNRDGENLKQINYALVTDMEGIPVMFRMLPGSIADISIMQQTVNDMKEIGCQGRLVMDRGFESARNISALIDMDVDFTIPSNAKAEPIKKLMTMAVKELTSSSSFAYHNGATYKYAEYEVGIVDTDDGNSEYVVRVPQNHKDSAKNNESFSKSKKLKAFVVYDPRKAALDIDAVMSMVNDVELRLENTRHDDPEMTYAKLPAFVRKFLDFEVDEHGFMHMIRKQNAFTFADNRAGMFVMLSSKDTAWEQMMTSYDVRDWVEKAFDVYKTDIDGKRNRTGNVERARGRFFIKFIALMLRIHIQNVLRKHDEEVRSTKAKRDSVNGMTVDEVLLSLNTVFAIGNTGNWKLTAITKNVREIFTVFGLEPPQSGQVILG</sequence>
<dbReference type="InterPro" id="IPR002559">
    <property type="entry name" value="Transposase_11"/>
</dbReference>
<dbReference type="EMBL" id="VSSQ01021305">
    <property type="protein sequence ID" value="MPM66802.1"/>
    <property type="molecule type" value="Genomic_DNA"/>
</dbReference>
<proteinExistence type="predicted"/>
<name>A0A645BNQ1_9ZZZZ</name>
<evidence type="ECO:0000313" key="2">
    <source>
        <dbReference type="EMBL" id="MPM66802.1"/>
    </source>
</evidence>